<organism evidence="2 3">
    <name type="scientific">Pseudomonas fluvialis</name>
    <dbReference type="NCBI Taxonomy" id="1793966"/>
    <lineage>
        <taxon>Bacteria</taxon>
        <taxon>Pseudomonadati</taxon>
        <taxon>Pseudomonadota</taxon>
        <taxon>Gammaproteobacteria</taxon>
        <taxon>Pseudomonadales</taxon>
        <taxon>Pseudomonadaceae</taxon>
        <taxon>Pseudomonas</taxon>
    </lineage>
</organism>
<dbReference type="Gene3D" id="3.40.190.10">
    <property type="entry name" value="Periplasmic binding protein-like II"/>
    <property type="match status" value="2"/>
</dbReference>
<dbReference type="EMBL" id="JACHLL010000001">
    <property type="protein sequence ID" value="MBB6340331.1"/>
    <property type="molecule type" value="Genomic_DNA"/>
</dbReference>
<sequence length="279" mass="31736">MLKSCWLTLLLLCSCASQAAELRLCQHAPEKYAYRLELTELILARTAGTFGPQHIASPEQADPPQERCLHLLQERQVDLAFVPPTAERLRDFAVIPVDLHQGMLGYRLLLIRRDQAERFARVQTLEDLRQLRGGFGSQWSDFSVFAANGLPVVGMANPNNLLAMLSQGRFDYYHRGLHEAWSDLAHHPEYPNLMVEPHLALVYPMPVYFTFHRHAQALKQRFEEGLRLIQADGSLEALFQRHFGAIADRAGLTRRRLIPLDYPAPAGLPATTRPAWLKR</sequence>
<keyword evidence="1" id="KW-0732">Signal</keyword>
<dbReference type="PROSITE" id="PS51257">
    <property type="entry name" value="PROKAR_LIPOPROTEIN"/>
    <property type="match status" value="1"/>
</dbReference>
<reference evidence="2 3" key="1">
    <citation type="submission" date="2020-08" db="EMBL/GenBank/DDBJ databases">
        <title>Functional genomics of gut bacteria from endangered species of beetles.</title>
        <authorList>
            <person name="Carlos-Shanley C."/>
        </authorList>
    </citation>
    <scope>NUCLEOTIDE SEQUENCE [LARGE SCALE GENOMIC DNA]</scope>
    <source>
        <strain evidence="2 3">S00202</strain>
    </source>
</reference>
<dbReference type="SUPFAM" id="SSF53850">
    <property type="entry name" value="Periplasmic binding protein-like II"/>
    <property type="match status" value="1"/>
</dbReference>
<gene>
    <name evidence="2" type="ORF">HNP49_000481</name>
</gene>
<comment type="caution">
    <text evidence="2">The sequence shown here is derived from an EMBL/GenBank/DDBJ whole genome shotgun (WGS) entry which is preliminary data.</text>
</comment>
<evidence type="ECO:0000313" key="2">
    <source>
        <dbReference type="EMBL" id="MBB6340331.1"/>
    </source>
</evidence>
<keyword evidence="3" id="KW-1185">Reference proteome</keyword>
<protein>
    <recommendedName>
        <fullName evidence="4">Solute-binding protein family 3/N-terminal domain-containing protein</fullName>
    </recommendedName>
</protein>
<evidence type="ECO:0000313" key="3">
    <source>
        <dbReference type="Proteomes" id="UP000557193"/>
    </source>
</evidence>
<dbReference type="Proteomes" id="UP000557193">
    <property type="component" value="Unassembled WGS sequence"/>
</dbReference>
<feature type="chain" id="PRO_5030544561" description="Solute-binding protein family 3/N-terminal domain-containing protein" evidence="1">
    <location>
        <begin position="20"/>
        <end position="279"/>
    </location>
</feature>
<name>A0A7X0BRR6_9PSED</name>
<evidence type="ECO:0000256" key="1">
    <source>
        <dbReference type="SAM" id="SignalP"/>
    </source>
</evidence>
<dbReference type="RefSeq" id="WP_184680300.1">
    <property type="nucleotide sequence ID" value="NZ_JACHLL010000001.1"/>
</dbReference>
<evidence type="ECO:0008006" key="4">
    <source>
        <dbReference type="Google" id="ProtNLM"/>
    </source>
</evidence>
<feature type="signal peptide" evidence="1">
    <location>
        <begin position="1"/>
        <end position="19"/>
    </location>
</feature>
<dbReference type="AlphaFoldDB" id="A0A7X0BRR6"/>
<accession>A0A7X0BRR6</accession>
<proteinExistence type="predicted"/>